<protein>
    <recommendedName>
        <fullName evidence="3">KaiC-like domain-containing protein</fullName>
    </recommendedName>
</protein>
<dbReference type="Pfam" id="PF24336">
    <property type="entry name" value="DUF7504"/>
    <property type="match status" value="1"/>
</dbReference>
<keyword evidence="2" id="KW-1185">Reference proteome</keyword>
<dbReference type="RefSeq" id="WP_227259634.1">
    <property type="nucleotide sequence ID" value="NZ_BAAADU010000002.1"/>
</dbReference>
<dbReference type="InterPro" id="IPR055927">
    <property type="entry name" value="DUF7504"/>
</dbReference>
<evidence type="ECO:0000313" key="2">
    <source>
        <dbReference type="Proteomes" id="UP001500194"/>
    </source>
</evidence>
<dbReference type="AlphaFoldDB" id="A0AAV3T5R6"/>
<evidence type="ECO:0000313" key="1">
    <source>
        <dbReference type="EMBL" id="GAA0657944.1"/>
    </source>
</evidence>
<name>A0AAV3T5R6_9EURY</name>
<accession>A0AAV3T5R6</accession>
<organism evidence="1 2">
    <name type="scientific">Salarchaeum japonicum</name>
    <dbReference type="NCBI Taxonomy" id="555573"/>
    <lineage>
        <taxon>Archaea</taxon>
        <taxon>Methanobacteriati</taxon>
        <taxon>Methanobacteriota</taxon>
        <taxon>Stenosarchaea group</taxon>
        <taxon>Halobacteria</taxon>
        <taxon>Halobacteriales</taxon>
        <taxon>Halobacteriaceae</taxon>
    </lineage>
</organism>
<dbReference type="Proteomes" id="UP001500194">
    <property type="component" value="Unassembled WGS sequence"/>
</dbReference>
<reference evidence="1 2" key="1">
    <citation type="journal article" date="2019" name="Int. J. Syst. Evol. Microbiol.">
        <title>The Global Catalogue of Microorganisms (GCM) 10K type strain sequencing project: providing services to taxonomists for standard genome sequencing and annotation.</title>
        <authorList>
            <consortium name="The Broad Institute Genomics Platform"/>
            <consortium name="The Broad Institute Genome Sequencing Center for Infectious Disease"/>
            <person name="Wu L."/>
            <person name="Ma J."/>
        </authorList>
    </citation>
    <scope>NUCLEOTIDE SEQUENCE [LARGE SCALE GENOMIC DNA]</scope>
    <source>
        <strain evidence="1 2">JCM 16327</strain>
    </source>
</reference>
<evidence type="ECO:0008006" key="3">
    <source>
        <dbReference type="Google" id="ProtNLM"/>
    </source>
</evidence>
<comment type="caution">
    <text evidence="1">The sequence shown here is derived from an EMBL/GenBank/DDBJ whole genome shotgun (WGS) entry which is preliminary data.</text>
</comment>
<dbReference type="GeneID" id="68573040"/>
<proteinExistence type="predicted"/>
<sequence length="175" mass="18945">MPESATGQLNDLPAGTQVLAEAPPHRSVLDALPERAFDNLLLVRTSASPTRTERDLRERGVDPSRVGVIPVTGSSVSYDGPLWVSERVSPSDLTGLSIQYSNALQYVREGGWVVFDNLSTLYMYADAERLYRLVSTLTRATGDAGATGVYVVASGVMQSEAYSQLRGVTSHRVEL</sequence>
<gene>
    <name evidence="1" type="ORF">GCM10009019_22790</name>
</gene>
<dbReference type="EMBL" id="BAAADU010000002">
    <property type="protein sequence ID" value="GAA0657944.1"/>
    <property type="molecule type" value="Genomic_DNA"/>
</dbReference>